<name>A0ABP6PX96_9ACTN</name>
<feature type="compositionally biased region" description="Basic and acidic residues" evidence="1">
    <location>
        <begin position="1"/>
        <end position="11"/>
    </location>
</feature>
<evidence type="ECO:0000256" key="1">
    <source>
        <dbReference type="SAM" id="MobiDB-lite"/>
    </source>
</evidence>
<feature type="region of interest" description="Disordered" evidence="1">
    <location>
        <begin position="1"/>
        <end position="50"/>
    </location>
</feature>
<evidence type="ECO:0000313" key="2">
    <source>
        <dbReference type="EMBL" id="GAA3194304.1"/>
    </source>
</evidence>
<organism evidence="2 3">
    <name type="scientific">Actinocorallia longicatena</name>
    <dbReference type="NCBI Taxonomy" id="111803"/>
    <lineage>
        <taxon>Bacteria</taxon>
        <taxon>Bacillati</taxon>
        <taxon>Actinomycetota</taxon>
        <taxon>Actinomycetes</taxon>
        <taxon>Streptosporangiales</taxon>
        <taxon>Thermomonosporaceae</taxon>
        <taxon>Actinocorallia</taxon>
    </lineage>
</organism>
<dbReference type="Proteomes" id="UP001501237">
    <property type="component" value="Unassembled WGS sequence"/>
</dbReference>
<protein>
    <submittedName>
        <fullName evidence="2">Uncharacterized protein</fullName>
    </submittedName>
</protein>
<evidence type="ECO:0000313" key="3">
    <source>
        <dbReference type="Proteomes" id="UP001501237"/>
    </source>
</evidence>
<proteinExistence type="predicted"/>
<sequence>MAAELVERASERSPATGRRSCRRPLREAVVTTRQNLNELKERTHDDPLDF</sequence>
<feature type="compositionally biased region" description="Basic and acidic residues" evidence="1">
    <location>
        <begin position="38"/>
        <end position="50"/>
    </location>
</feature>
<comment type="caution">
    <text evidence="2">The sequence shown here is derived from an EMBL/GenBank/DDBJ whole genome shotgun (WGS) entry which is preliminary data.</text>
</comment>
<reference evidence="3" key="1">
    <citation type="journal article" date="2019" name="Int. J. Syst. Evol. Microbiol.">
        <title>The Global Catalogue of Microorganisms (GCM) 10K type strain sequencing project: providing services to taxonomists for standard genome sequencing and annotation.</title>
        <authorList>
            <consortium name="The Broad Institute Genomics Platform"/>
            <consortium name="The Broad Institute Genome Sequencing Center for Infectious Disease"/>
            <person name="Wu L."/>
            <person name="Ma J."/>
        </authorList>
    </citation>
    <scope>NUCLEOTIDE SEQUENCE [LARGE SCALE GENOMIC DNA]</scope>
    <source>
        <strain evidence="3">JCM 9377</strain>
    </source>
</reference>
<keyword evidence="3" id="KW-1185">Reference proteome</keyword>
<accession>A0ABP6PX96</accession>
<gene>
    <name evidence="2" type="ORF">GCM10010468_04080</name>
</gene>
<dbReference type="EMBL" id="BAAAUV010000001">
    <property type="protein sequence ID" value="GAA3194304.1"/>
    <property type="molecule type" value="Genomic_DNA"/>
</dbReference>